<evidence type="ECO:0000313" key="4">
    <source>
        <dbReference type="Proteomes" id="UP001172684"/>
    </source>
</evidence>
<dbReference type="PANTHER" id="PTHR43674:SF16">
    <property type="entry name" value="CARBON-NITROGEN FAMILY, PUTATIVE (AFU_ORTHOLOGUE AFUA_5G02350)-RELATED"/>
    <property type="match status" value="1"/>
</dbReference>
<proteinExistence type="predicted"/>
<reference evidence="3" key="1">
    <citation type="submission" date="2022-10" db="EMBL/GenBank/DDBJ databases">
        <title>Culturing micro-colonial fungi from biological soil crusts in the Mojave desert and describing Neophaeococcomyces mojavensis, and introducing the new genera and species Taxawa tesnikishii.</title>
        <authorList>
            <person name="Kurbessoian T."/>
            <person name="Stajich J.E."/>
        </authorList>
    </citation>
    <scope>NUCLEOTIDE SEQUENCE</scope>
    <source>
        <strain evidence="3">TK_1</strain>
    </source>
</reference>
<gene>
    <name evidence="3" type="ORF">H2201_001873</name>
</gene>
<comment type="caution">
    <text evidence="3">The sequence shown here is derived from an EMBL/GenBank/DDBJ whole genome shotgun (WGS) entry which is preliminary data.</text>
</comment>
<dbReference type="PANTHER" id="PTHR43674">
    <property type="entry name" value="NITRILASE C965.09-RELATED"/>
    <property type="match status" value="1"/>
</dbReference>
<feature type="domain" description="CN hydrolase" evidence="2">
    <location>
        <begin position="5"/>
        <end position="261"/>
    </location>
</feature>
<organism evidence="3 4">
    <name type="scientific">Coniosporium apollinis</name>
    <dbReference type="NCBI Taxonomy" id="61459"/>
    <lineage>
        <taxon>Eukaryota</taxon>
        <taxon>Fungi</taxon>
        <taxon>Dikarya</taxon>
        <taxon>Ascomycota</taxon>
        <taxon>Pezizomycotina</taxon>
        <taxon>Dothideomycetes</taxon>
        <taxon>Dothideomycetes incertae sedis</taxon>
        <taxon>Coniosporium</taxon>
    </lineage>
</organism>
<dbReference type="Gene3D" id="3.60.110.10">
    <property type="entry name" value="Carbon-nitrogen hydrolase"/>
    <property type="match status" value="1"/>
</dbReference>
<protein>
    <recommendedName>
        <fullName evidence="2">CN hydrolase domain-containing protein</fullName>
    </recommendedName>
</protein>
<sequence length="342" mass="38460">MAPIHKVAVIQLYPKPLDPEFNFNKAATFIRSAAKQGAELAVLPEYHLTNWLPKDSKFINVCAQWETYLRKYQDLAKECNICIVPGSIGEYHPGEKEYESKLINVAYFIDNKGEIIGKYVKKNLWHPEREHLTSSGHDAHEVFDTPLGKVGMLICWDLAFPEAFRELISQGAKIIIIPTFWTLMDCTPRGLSHNPSAEALFLDSTLTSRCYENTCAIVFANAGGPPGKGYAGLSQVTVPFIGPLTRLGSAAEGMSVVDLDLGILEDAEENYGVRKDLAREDWHYVYRHGRGKGSKLGYLCIANKQEKQEPNEAKKTTLSLRFDPMQSNPYRHVFYEKETIVS</sequence>
<dbReference type="InterPro" id="IPR050345">
    <property type="entry name" value="Aliph_Amidase/BUP"/>
</dbReference>
<dbReference type="SUPFAM" id="SSF56317">
    <property type="entry name" value="Carbon-nitrogen hydrolase"/>
    <property type="match status" value="1"/>
</dbReference>
<dbReference type="InterPro" id="IPR036526">
    <property type="entry name" value="C-N_Hydrolase_sf"/>
</dbReference>
<name>A0ABQ9P107_9PEZI</name>
<evidence type="ECO:0000256" key="1">
    <source>
        <dbReference type="ARBA" id="ARBA00022801"/>
    </source>
</evidence>
<dbReference type="InterPro" id="IPR003010">
    <property type="entry name" value="C-N_Hydrolase"/>
</dbReference>
<accession>A0ABQ9P107</accession>
<keyword evidence="1" id="KW-0378">Hydrolase</keyword>
<dbReference type="PROSITE" id="PS50263">
    <property type="entry name" value="CN_HYDROLASE"/>
    <property type="match status" value="1"/>
</dbReference>
<evidence type="ECO:0000259" key="2">
    <source>
        <dbReference type="PROSITE" id="PS50263"/>
    </source>
</evidence>
<dbReference type="Pfam" id="PF00795">
    <property type="entry name" value="CN_hydrolase"/>
    <property type="match status" value="1"/>
</dbReference>
<dbReference type="Proteomes" id="UP001172684">
    <property type="component" value="Unassembled WGS sequence"/>
</dbReference>
<keyword evidence="4" id="KW-1185">Reference proteome</keyword>
<evidence type="ECO:0000313" key="3">
    <source>
        <dbReference type="EMBL" id="KAJ9668067.1"/>
    </source>
</evidence>
<dbReference type="CDD" id="cd07197">
    <property type="entry name" value="nitrilase"/>
    <property type="match status" value="1"/>
</dbReference>
<dbReference type="EMBL" id="JAPDRL010000009">
    <property type="protein sequence ID" value="KAJ9668067.1"/>
    <property type="molecule type" value="Genomic_DNA"/>
</dbReference>